<keyword evidence="5" id="KW-1185">Reference proteome</keyword>
<evidence type="ECO:0000313" key="2">
    <source>
        <dbReference type="EMBL" id="PIA99918.1"/>
    </source>
</evidence>
<reference evidence="3 5" key="2">
    <citation type="submission" date="2023-09" db="EMBL/GenBank/DDBJ databases">
        <title>Complete-Gapless Cercospora beticola genome.</title>
        <authorList>
            <person name="Wyatt N.A."/>
            <person name="Spanner R.E."/>
            <person name="Bolton M.D."/>
        </authorList>
    </citation>
    <scope>NUCLEOTIDE SEQUENCE [LARGE SCALE GENOMIC DNA]</scope>
    <source>
        <strain evidence="3">Cb09-40</strain>
    </source>
</reference>
<proteinExistence type="predicted"/>
<organism evidence="2 4">
    <name type="scientific">Cercospora beticola</name>
    <name type="common">Sugarbeet leaf spot fungus</name>
    <dbReference type="NCBI Taxonomy" id="122368"/>
    <lineage>
        <taxon>Eukaryota</taxon>
        <taxon>Fungi</taxon>
        <taxon>Dikarya</taxon>
        <taxon>Ascomycota</taxon>
        <taxon>Pezizomycotina</taxon>
        <taxon>Dothideomycetes</taxon>
        <taxon>Dothideomycetidae</taxon>
        <taxon>Mycosphaerellales</taxon>
        <taxon>Mycosphaerellaceae</taxon>
        <taxon>Cercospora</taxon>
    </lineage>
</organism>
<sequence length="580" mass="63660">MSKLGGTAAPVPPTSRVTAAPPVSPPSPRPASPPTELGVNNFTENLSAYTTTLESYPATMEAPSVSSWMERPAPSQTNSGAEAPSHQAYAPEDAASAQLLLDAIAPPSRASVAPCSSKGKRKAVVQDDEEEFLDPALRKSGKRARLDAPSRQREAFPPFDDVEGDEFVVSSAWSSKDLKDWPPAHAWPLSIAFPDYQYNTQIPRDESVTKSGFVNVNTNLKHVFQGSDYKIFEPVPQAFEHAHATYNTGYHHTVEAPGSTAGSEMALQHPGDQSATTYGFAGPFTAPDPQYTPDFNNGDAQTGVSRLQHQATGYPTFLQWQPPMTASTQATVNQQLNAPGSRKKARKAPNTATGRVSKARMNTTRLNEDARPPMGVDITAKEIAVFNQKWMVSPDLARRFQRNGITGPMMSTAHLEAIGRANDAKDQTTLKNKIKKEYSQGGMYALKCKKWKVSKATDLGPENVLTANGWKFRDYYRHRNGDTKDAPKQGWNDYPLSLFYSHIPTDKWPTGQDRGIMTRVFEFCKKHGRTEATTADWNAIIEEMPAEPKVVPLNRSKNLDQEAAEAFSSRKQTASSQDDS</sequence>
<gene>
    <name evidence="2" type="ORF">CB0940_03641</name>
    <name evidence="3" type="ORF">RHO25_005440</name>
</gene>
<name>A0A2G5I588_CERBT</name>
<reference evidence="2 4" key="1">
    <citation type="submission" date="2015-10" db="EMBL/GenBank/DDBJ databases">
        <title>The cercosporin biosynthetic gene cluster was horizontally transferred to several fungal lineages and shown to be expanded in Cercospora beticola based on microsynteny with recipient genomes.</title>
        <authorList>
            <person name="De Jonge R."/>
            <person name="Ebert M.K."/>
            <person name="Suttle J.C."/>
            <person name="Jurick Ii W.M."/>
            <person name="Secor G.A."/>
            <person name="Thomma B.P."/>
            <person name="Van De Peer Y."/>
            <person name="Bolton M.D."/>
        </authorList>
    </citation>
    <scope>NUCLEOTIDE SEQUENCE [LARGE SCALE GENOMIC DNA]</scope>
    <source>
        <strain evidence="2 4">09-40</strain>
    </source>
</reference>
<accession>A0A2G5I588</accession>
<dbReference type="EMBL" id="LKMD01000101">
    <property type="protein sequence ID" value="PIA99918.1"/>
    <property type="molecule type" value="Genomic_DNA"/>
</dbReference>
<feature type="compositionally biased region" description="Pro residues" evidence="1">
    <location>
        <begin position="22"/>
        <end position="33"/>
    </location>
</feature>
<feature type="region of interest" description="Disordered" evidence="1">
    <location>
        <begin position="1"/>
        <end position="41"/>
    </location>
</feature>
<protein>
    <submittedName>
        <fullName evidence="2">Uncharacterized protein</fullName>
    </submittedName>
</protein>
<evidence type="ECO:0000313" key="3">
    <source>
        <dbReference type="EMBL" id="WPB00820.1"/>
    </source>
</evidence>
<dbReference type="Proteomes" id="UP001302367">
    <property type="component" value="Chromosome 3"/>
</dbReference>
<evidence type="ECO:0000256" key="1">
    <source>
        <dbReference type="SAM" id="MobiDB-lite"/>
    </source>
</evidence>
<evidence type="ECO:0000313" key="4">
    <source>
        <dbReference type="Proteomes" id="UP000230605"/>
    </source>
</evidence>
<feature type="region of interest" description="Disordered" evidence="1">
    <location>
        <begin position="546"/>
        <end position="580"/>
    </location>
</feature>
<dbReference type="OrthoDB" id="3817435at2759"/>
<dbReference type="Proteomes" id="UP000230605">
    <property type="component" value="Chromosome 3"/>
</dbReference>
<feature type="region of interest" description="Disordered" evidence="1">
    <location>
        <begin position="59"/>
        <end position="94"/>
    </location>
</feature>
<feature type="compositionally biased region" description="Polar residues" evidence="1">
    <location>
        <begin position="569"/>
        <end position="580"/>
    </location>
</feature>
<dbReference type="AlphaFoldDB" id="A0A2G5I588"/>
<evidence type="ECO:0000313" key="5">
    <source>
        <dbReference type="Proteomes" id="UP001302367"/>
    </source>
</evidence>
<dbReference type="EMBL" id="CP134186">
    <property type="protein sequence ID" value="WPB00820.1"/>
    <property type="molecule type" value="Genomic_DNA"/>
</dbReference>